<evidence type="ECO:0000313" key="7">
    <source>
        <dbReference type="Proteomes" id="UP000055590"/>
    </source>
</evidence>
<dbReference type="RefSeq" id="WP_082342669.1">
    <property type="nucleotide sequence ID" value="NZ_CP012332.1"/>
</dbReference>
<gene>
    <name evidence="6" type="ORF">AKJ08_0810</name>
</gene>
<reference evidence="6 7" key="1">
    <citation type="submission" date="2015-08" db="EMBL/GenBank/DDBJ databases">
        <authorList>
            <person name="Babu N.S."/>
            <person name="Beckwith C.J."/>
            <person name="Beseler K.G."/>
            <person name="Brison A."/>
            <person name="Carone J.V."/>
            <person name="Caskin T.P."/>
            <person name="Diamond M."/>
            <person name="Durham M.E."/>
            <person name="Foxe J.M."/>
            <person name="Go M."/>
            <person name="Henderson B.A."/>
            <person name="Jones I.B."/>
            <person name="McGettigan J.A."/>
            <person name="Micheletti S.J."/>
            <person name="Nasrallah M.E."/>
            <person name="Ortiz D."/>
            <person name="Piller C.R."/>
            <person name="Privatt S.R."/>
            <person name="Schneider S.L."/>
            <person name="Sharp S."/>
            <person name="Smith T.C."/>
            <person name="Stanton J.D."/>
            <person name="Ullery H.E."/>
            <person name="Wilson R.J."/>
            <person name="Serrano M.G."/>
            <person name="Buck G."/>
            <person name="Lee V."/>
            <person name="Wang Y."/>
            <person name="Carvalho R."/>
            <person name="Voegtly L."/>
            <person name="Shi R."/>
            <person name="Duckworth R."/>
            <person name="Johnson A."/>
            <person name="Loviza R."/>
            <person name="Walstead R."/>
            <person name="Shah Z."/>
            <person name="Kiflezghi M."/>
            <person name="Wade K."/>
            <person name="Ball S.L."/>
            <person name="Bradley K.W."/>
            <person name="Asai D.J."/>
            <person name="Bowman C.A."/>
            <person name="Russell D.A."/>
            <person name="Pope W.H."/>
            <person name="Jacobs-Sera D."/>
            <person name="Hendrix R.W."/>
            <person name="Hatfull G.F."/>
        </authorList>
    </citation>
    <scope>NUCLEOTIDE SEQUENCE [LARGE SCALE GENOMIC DNA]</scope>
    <source>
        <strain evidence="6 7">DSM 27710</strain>
    </source>
</reference>
<dbReference type="EMBL" id="CP012332">
    <property type="protein sequence ID" value="AKU90423.1"/>
    <property type="molecule type" value="Genomic_DNA"/>
</dbReference>
<comment type="similarity">
    <text evidence="1">Belongs to the pseudouridine synthase TruD family.</text>
</comment>
<evidence type="ECO:0000256" key="2">
    <source>
        <dbReference type="ARBA" id="ARBA00022694"/>
    </source>
</evidence>
<evidence type="ECO:0000256" key="4">
    <source>
        <dbReference type="SAM" id="MobiDB-lite"/>
    </source>
</evidence>
<accession>A0A0K1PA60</accession>
<feature type="domain" description="TRUD" evidence="5">
    <location>
        <begin position="134"/>
        <end position="344"/>
    </location>
</feature>
<evidence type="ECO:0000313" key="6">
    <source>
        <dbReference type="EMBL" id="AKU90423.1"/>
    </source>
</evidence>
<dbReference type="AlphaFoldDB" id="A0A0K1PA60"/>
<organism evidence="6 7">
    <name type="scientific">Vulgatibacter incomptus</name>
    <dbReference type="NCBI Taxonomy" id="1391653"/>
    <lineage>
        <taxon>Bacteria</taxon>
        <taxon>Pseudomonadati</taxon>
        <taxon>Myxococcota</taxon>
        <taxon>Myxococcia</taxon>
        <taxon>Myxococcales</taxon>
        <taxon>Cystobacterineae</taxon>
        <taxon>Vulgatibacteraceae</taxon>
        <taxon>Vulgatibacter</taxon>
    </lineage>
</organism>
<dbReference type="PATRIC" id="fig|1391653.3.peg.834"/>
<dbReference type="PROSITE" id="PS01268">
    <property type="entry name" value="UPF0024"/>
    <property type="match status" value="1"/>
</dbReference>
<dbReference type="Pfam" id="PF01142">
    <property type="entry name" value="TruD"/>
    <property type="match status" value="1"/>
</dbReference>
<dbReference type="PROSITE" id="PS50984">
    <property type="entry name" value="TRUD"/>
    <property type="match status" value="1"/>
</dbReference>
<dbReference type="STRING" id="1391653.AKJ08_0810"/>
<feature type="compositionally biased region" description="Low complexity" evidence="4">
    <location>
        <begin position="429"/>
        <end position="453"/>
    </location>
</feature>
<dbReference type="GO" id="GO:0001522">
    <property type="term" value="P:pseudouridine synthesis"/>
    <property type="evidence" value="ECO:0007669"/>
    <property type="project" value="InterPro"/>
</dbReference>
<dbReference type="InterPro" id="IPR020119">
    <property type="entry name" value="PsdUridine_synth_TruD_CS"/>
</dbReference>
<evidence type="ECO:0000256" key="3">
    <source>
        <dbReference type="ARBA" id="ARBA00023235"/>
    </source>
</evidence>
<keyword evidence="2" id="KW-0819">tRNA processing</keyword>
<dbReference type="GO" id="GO:0008033">
    <property type="term" value="P:tRNA processing"/>
    <property type="evidence" value="ECO:0007669"/>
    <property type="project" value="UniProtKB-KW"/>
</dbReference>
<feature type="compositionally biased region" description="Basic residues" evidence="4">
    <location>
        <begin position="496"/>
        <end position="511"/>
    </location>
</feature>
<dbReference type="GO" id="GO:0003723">
    <property type="term" value="F:RNA binding"/>
    <property type="evidence" value="ECO:0007669"/>
    <property type="project" value="InterPro"/>
</dbReference>
<dbReference type="PANTHER" id="PTHR13326:SF21">
    <property type="entry name" value="PSEUDOURIDYLATE SYNTHASE PUS7L"/>
    <property type="match status" value="1"/>
</dbReference>
<dbReference type="Gene3D" id="1.10.1510.30">
    <property type="match status" value="1"/>
</dbReference>
<dbReference type="PANTHER" id="PTHR13326">
    <property type="entry name" value="TRNA PSEUDOURIDINE SYNTHASE D"/>
    <property type="match status" value="1"/>
</dbReference>
<dbReference type="InterPro" id="IPR042214">
    <property type="entry name" value="TruD_catalytic"/>
</dbReference>
<dbReference type="KEGG" id="vin:AKJ08_0810"/>
<feature type="compositionally biased region" description="Basic and acidic residues" evidence="4">
    <location>
        <begin position="463"/>
        <end position="494"/>
    </location>
</feature>
<name>A0A0K1PA60_9BACT</name>
<dbReference type="InterPro" id="IPR001656">
    <property type="entry name" value="PsdUridine_synth_TruD"/>
</dbReference>
<protein>
    <submittedName>
        <fullName evidence="6">tRNA pseudouridine 13 synthase</fullName>
    </submittedName>
</protein>
<feature type="region of interest" description="Disordered" evidence="4">
    <location>
        <begin position="417"/>
        <end position="511"/>
    </location>
</feature>
<keyword evidence="3" id="KW-0413">Isomerase</keyword>
<keyword evidence="7" id="KW-1185">Reference proteome</keyword>
<evidence type="ECO:0000256" key="1">
    <source>
        <dbReference type="ARBA" id="ARBA00007953"/>
    </source>
</evidence>
<sequence>MKLKQRPEDFVVREAYRIDFDPKGPHRVYLMDKQKLSTFEAVQRIATRMRVPQKAISFCGLKDKQGRTEQLVAVRGKDAEMQEPDLRLKYLGRIAEPLSARHLTANRFAITVRDLSEEDVARLAASVADVRRVGVVNYFDSQRFGALKHGQGFIAKDLIRGNTEHALYNYMAKPSPLDQSEDAKVKKFWAEHWGDWDRHCPHKAVARYRNVLVHLREYPDDWAGAFLEIEPRYRALLLFEYQSWLWNEGVRRLLQGLIDERELISLRYQAGRLLFPREIGGDVLRDLRDRDFPLLAPDSEYDDEETRHAVEETLQRERLSLRDLELTRLPGMFFKHEERPLIIYPGKLVVSEPRPDEMNRGRLRVNVAFTLPPGAYATLVTKRLFWFAMLEEEAREHGGELHPIALEMLSQAYGGPSLELAPKPKRPKAATATATAASPAPASAAGAPAGEPKAPTPKPAKLGFREQQRLKKAAKAEARVASEARKEAQRDAAKKTAVKKPVKKKARAAKE</sequence>
<dbReference type="Proteomes" id="UP000055590">
    <property type="component" value="Chromosome"/>
</dbReference>
<dbReference type="GO" id="GO:0140098">
    <property type="term" value="F:catalytic activity, acting on RNA"/>
    <property type="evidence" value="ECO:0007669"/>
    <property type="project" value="UniProtKB-ARBA"/>
</dbReference>
<dbReference type="InterPro" id="IPR020103">
    <property type="entry name" value="PsdUridine_synth_cat_dom_sf"/>
</dbReference>
<dbReference type="GO" id="GO:0009982">
    <property type="term" value="F:pseudouridine synthase activity"/>
    <property type="evidence" value="ECO:0007669"/>
    <property type="project" value="InterPro"/>
</dbReference>
<proteinExistence type="inferred from homology"/>
<dbReference type="SUPFAM" id="SSF55120">
    <property type="entry name" value="Pseudouridine synthase"/>
    <property type="match status" value="1"/>
</dbReference>
<dbReference type="Gene3D" id="3.30.70.3160">
    <property type="match status" value="1"/>
</dbReference>
<dbReference type="InterPro" id="IPR011760">
    <property type="entry name" value="PsdUridine_synth_TruD_insert"/>
</dbReference>
<evidence type="ECO:0000259" key="5">
    <source>
        <dbReference type="PROSITE" id="PS50984"/>
    </source>
</evidence>
<dbReference type="OrthoDB" id="1550679at2"/>
<dbReference type="Gene3D" id="3.30.2350.20">
    <property type="entry name" value="TruD, catalytic domain"/>
    <property type="match status" value="1"/>
</dbReference>